<keyword evidence="8 13" id="KW-0406">Ion transport</keyword>
<feature type="domain" description="MIR" evidence="16">
    <location>
        <begin position="143"/>
        <end position="197"/>
    </location>
</feature>
<dbReference type="InterPro" id="IPR013662">
    <property type="entry name" value="RIH_assoc-dom"/>
</dbReference>
<dbReference type="InterPro" id="IPR036300">
    <property type="entry name" value="MIR_dom_sf"/>
</dbReference>
<dbReference type="GO" id="GO:0005220">
    <property type="term" value="F:inositol 1,4,5-trisphosphate-gated calcium channel activity"/>
    <property type="evidence" value="ECO:0007669"/>
    <property type="project" value="UniProtKB-UniRule"/>
</dbReference>
<evidence type="ECO:0000256" key="4">
    <source>
        <dbReference type="ARBA" id="ARBA00022692"/>
    </source>
</evidence>
<keyword evidence="9 13" id="KW-0472">Membrane</keyword>
<keyword evidence="13" id="KW-0106">Calcium</keyword>
<name>A0A914LTT6_MELIC</name>
<dbReference type="PRINTS" id="PR00779">
    <property type="entry name" value="INSP3RECEPTR"/>
</dbReference>
<feature type="coiled-coil region" evidence="14">
    <location>
        <begin position="3102"/>
        <end position="3154"/>
    </location>
</feature>
<keyword evidence="3 13" id="KW-0813">Transport</keyword>
<evidence type="ECO:0000256" key="9">
    <source>
        <dbReference type="ARBA" id="ARBA00023136"/>
    </source>
</evidence>
<dbReference type="GO" id="GO:0016529">
    <property type="term" value="C:sarcoplasmic reticulum"/>
    <property type="evidence" value="ECO:0007669"/>
    <property type="project" value="TreeGrafter"/>
</dbReference>
<feature type="region of interest" description="Disordered" evidence="15">
    <location>
        <begin position="1506"/>
        <end position="1533"/>
    </location>
</feature>
<dbReference type="InterPro" id="IPR000493">
    <property type="entry name" value="InsP3_rcpt"/>
</dbReference>
<evidence type="ECO:0000256" key="2">
    <source>
        <dbReference type="ARBA" id="ARBA00009453"/>
    </source>
</evidence>
<reference evidence="18" key="1">
    <citation type="submission" date="2022-11" db="UniProtKB">
        <authorList>
            <consortium name="WormBaseParasite"/>
        </authorList>
    </citation>
    <scope>IDENTIFICATION</scope>
</reference>
<dbReference type="InterPro" id="IPR000699">
    <property type="entry name" value="RIH_dom"/>
</dbReference>
<evidence type="ECO:0000259" key="16">
    <source>
        <dbReference type="PROSITE" id="PS50919"/>
    </source>
</evidence>
<dbReference type="Pfam" id="PF08454">
    <property type="entry name" value="RIH_assoc"/>
    <property type="match status" value="1"/>
</dbReference>
<feature type="transmembrane region" description="Helical" evidence="13">
    <location>
        <begin position="2994"/>
        <end position="3016"/>
    </location>
</feature>
<evidence type="ECO:0000256" key="1">
    <source>
        <dbReference type="ARBA" id="ARBA00004477"/>
    </source>
</evidence>
<dbReference type="Gene3D" id="1.25.10.30">
    <property type="entry name" value="IP3 receptor type 1 binding core, RIH domain"/>
    <property type="match status" value="1"/>
</dbReference>
<comment type="function">
    <text evidence="13">Receptor for inositol 1,4,5-trisphosphate, a second messenger that mediates the release of intracellular calcium.</text>
</comment>
<feature type="compositionally biased region" description="Gly residues" evidence="15">
    <location>
        <begin position="1506"/>
        <end position="1521"/>
    </location>
</feature>
<dbReference type="GO" id="GO:0005886">
    <property type="term" value="C:plasma membrane"/>
    <property type="evidence" value="ECO:0007669"/>
    <property type="project" value="TreeGrafter"/>
</dbReference>
<keyword evidence="5" id="KW-0677">Repeat</keyword>
<dbReference type="Pfam" id="PF00520">
    <property type="entry name" value="Ion_trans"/>
    <property type="match status" value="1"/>
</dbReference>
<dbReference type="Pfam" id="PF08709">
    <property type="entry name" value="Ins145_P3_rec"/>
    <property type="match status" value="1"/>
</dbReference>
<dbReference type="Gene3D" id="2.80.10.50">
    <property type="match status" value="2"/>
</dbReference>
<sequence length="3169" mass="363771">MVDRLVRLRSVCSPTNSFDSFRSTHLRIGDVISLYAPDSRGNICGHEGFLSTLGLVDERCVVVEGHGNLQSPPETFRDCLFRICPINRYSAQKQLWMEQKRLQYSNSNSSSDSFIDEEMLIRVEIAAEKEREQNRNDYTKMLGNIVQYGSSIQLLHVKSDKYLTMQKNSPARQERNAMRVYLDKLGNEGSWFFVEPAYKHVSLGDNVMSGERITLVSFTSNNSNISSVGPKLQLHLSNHRLTDHKNCWEVNCLNEQTEWQAHVFLQYDENMTENVKSGDVLRLFHADQQTFLTLDSEPKNIQNDRVFLRLTNRPSATDATSSRALWEIQVFNREMPLRGGALTWRKFVRFKHLATDQYLTVVPIDKEIKNNEELINKKANNTKNNILSYNSTTFIQFRSIPSQPETENPTYILIPKRSEDPCRDEDILFMLDPCTKVQTKESRVPINSYVRFQHVKTCTWLHSTNPQLKSNLYYSSKNEKGWVKVICEPYKIDKEAFSLSPVVPNEVRDLDFANDACKALHQFVDLIKSGKQICKEIIKSTTQLLIDCIYFVTGIQQNNQIMIDPLKILNFEPLRDRQKLLREQGVLAQIFDLQKAPFLPRQGIGEVHPLLSAPAELNEPRNECFLKMFQLSYSLLLYSQCGYRKNQEFLAEKFDHIQEHIGFNLLAEETMTAVLHNNPKLLEKYVKIPHVERFVELVRNNRCGKFLFYLADLCVCRGEANKKIQELICNCVLNEKNREIFMLTEKRLISSPQNNFEVYICWGYSGSKCSPLVNCSNLLAEEDEKEMFDYYKHQLELFAQLCQDQQYLAIDPPPERKLLNISQQLPVDLVIKCISDSRLPFDIRASFCRLMLHLHVVRGSPVPAVRHARLWRDIPEKVFIKKYHSSALESYKNENTSMDSNGGHMPVIEFHQEILETVQNYLLELCNLNNGQQPILNDLPEYADQNRLTYEVINLAKALAQFGFYDFEQMLELTQYLLIIVDSCPSQKENNNLINNNSKIKTHTKLIRQISKFTSITTTKNDEENNEIVNLTKNNLSPLTPTINNNNIYSKPPPNTLEIPTTKTIIQKQFNNNTKDLTEDSTNSKRSREMLLKTKLIVVELIDFIMDVRRDFRVTKALSFYKNLLSSCNENGEIKETPVISKELIEQLSRSVFIDSEKELDMDKYKGQQLLRILLQMTMIEDFPLLTSTALKLLFRHFSQFQELIEDMKQIQLLVSNQDIKNYHQVDRDLFILKQLTEKSELWVHYGTQLEGSSTTSCSSPSNPSQDRSDDDFIHETTLSVPSIETLQEKVSIGLASIVNGEQQQQKYLKETSTGNESPTTKRRKTLKSIRNSAGILQQQQQSSPQSSIVKSGPAAAIAILQQYYPKLARQQNQLASIGLLLTGTTTDNDGIQRNKAEISNTLHSIMEKAPLICYLLVKEIIVRMKDLCFSCAASNYRNQQLLRNMLVYEVILQFLCIPFDRKNDNEMPKLLTLSHEFLRSFCKNNKENQSRLYIHIAPIEGVGGGGSSSGGGGGGGGGGNTEQQQQRHEGGKLSVETVQDCATIVSIFRGNSELCEHVSEHFIGHIVNLIENKQRNSIFLELLQVIVSSCEKGLDLCQNKVVDEIGKAAEDVRHFYVDSVSFEQLIEMMKKSNISDLDSSHPLRYHIELVRLMALCTKGKNAVTELKCASLLPMDHIVRVLTSNCCILEVKTVYLQFLLTCYIETDLELKDANNSEYLELILNEIISDIDKLIIKLQSIGGGGEYLNNKLPKEILFLERFVCQIIAEVLIKFFEKTNYAQRAFIDIKHHRKLFITILQKLNKLQNCVFIAAGRRPHNNWYKIADCSERLAKFAKSRFIILPENSLSVPYSNGNENNNNTSPTLRTITARQRWQSAIFSARYFRRNKHSKSLHSHLTSLTAGDEPTTVVALYPRLINELNNYLSPLQNAENAALVEILRLPEKLCSSSSSNSLASSNKFEPSCHGKFVKSMLIRHCKLLLESKRNELCGRVLVTLYKLVSNLKQEFNENVKEMLGELLCRYFGEGSVQGLTTTFNKTSNFSINNLKENINKVDCIFDAELNPKQEKTLYNMQCDLMDAGAVDLIIDLIVMEPPYDIFKKSIQLAKALLFGGNDKVQMAFYQRLQDDQKLASRFFNALKLKMQAAQNRIKADILSGTSNAGRATTIFSTSGSRRSSAAITPNPQNGVNWLNSIGGETKKHSDLSAKNSLNLNIPFNEQQYFDKRNNVCVTSSNSFQHSSWQSTTYQQQQQQTFLRHQNRSDNEEKILIPILPIEISIVEPILRFLQLLCENHNSTLQNFLRTQRGRPDFNLVSETLTFLDCICGSTKGSLGVFAEIGEHNFSLVTQTLISLTEFCQGPCHENQNALARHESNGMDIVISLVLNDIRPLADQRMELALEIKSQASKLLLAIMESRDDSENADRVLRLMAHSGTSTSTSSSLSSSSTSGGAKQLIKAIGHAYSMSSTYSPSPSFSSTPGQALEVANHLQQQQILPENISENKKAIGGFKYLISWIWPFSKNNLNKPEICLSSNGNNLKNNNKEENNKIKDKTASIPTLVDPKEVGHNIFILAQQLGRHSKELNWHLCPENATNENIKNALTFYQQHTGQIEIVRSDRKMERVLFPINDICGFLTDETKHSVFVNTEKDAQGSKISDFFDKWPNLYNEMKWQRKLQNRQLLSYFTKRLHIWSRICFFLSVLLNLILAISYPFEHSQNFGQSLFLSADNPFIYLSFLAALLYFFFCCSPEWHSVGLSFCSQISLFLAMFSSSILSTALFGLLPTLWILGTLQFVVKCIHITSYSGNKGFVEDHNWKQIFSDSTFLYHLAYLICCLLGLLIHPFIYSLLLFDVIACEETLQNVIRSVTRNWQSIFLTGLLALILVYHFSIIGYLFFQRDFRLEVHKLTDSEEEMENKCLNQNNYFYKNYFKEEENKQKCEEKNNLIEEDDELELKVPSCETLRMCILTTLNWGTEVELVMFLRSVSPHEPYFFWRILYDMTFYIVLIIIVLNLIFGVIIDTFGDLRTEKNEKEFTLRNTCFICGLERGKFDNKSVQVTFDEHNESEHNLWHYIYFIVWLQIKDETEFTGPESFVSKCVKNHNMDWFPRMQAISLQKENENNLEEIENNNIQKQQLLQLELNNLREQLQQNQSLLREFGQRMQELHQLLIIDQQQN</sequence>
<evidence type="ECO:0000256" key="12">
    <source>
        <dbReference type="ARBA" id="ARBA00023303"/>
    </source>
</evidence>
<evidence type="ECO:0000256" key="6">
    <source>
        <dbReference type="ARBA" id="ARBA00022824"/>
    </source>
</evidence>
<feature type="domain" description="MIR" evidence="16">
    <location>
        <begin position="272"/>
        <end position="331"/>
    </location>
</feature>
<dbReference type="GO" id="GO:0051209">
    <property type="term" value="P:release of sequestered calcium ion into cytosol"/>
    <property type="evidence" value="ECO:0007669"/>
    <property type="project" value="UniProtKB-UniRule"/>
</dbReference>
<dbReference type="GO" id="GO:0070679">
    <property type="term" value="F:inositol 1,4,5 trisphosphate binding"/>
    <property type="evidence" value="ECO:0007669"/>
    <property type="project" value="UniProtKB-UniRule"/>
</dbReference>
<dbReference type="Proteomes" id="UP000887563">
    <property type="component" value="Unplaced"/>
</dbReference>
<evidence type="ECO:0000313" key="18">
    <source>
        <dbReference type="WBParaSite" id="Minc3s00679g15983"/>
    </source>
</evidence>
<feature type="region of interest" description="Disordered" evidence="15">
    <location>
        <begin position="1251"/>
        <end position="1272"/>
    </location>
</feature>
<dbReference type="SUPFAM" id="SSF100909">
    <property type="entry name" value="IP3 receptor type 1 binding core, domain 2"/>
    <property type="match status" value="2"/>
</dbReference>
<dbReference type="Pfam" id="PF01365">
    <property type="entry name" value="RYDR_ITPR"/>
    <property type="match status" value="1"/>
</dbReference>
<dbReference type="InterPro" id="IPR005821">
    <property type="entry name" value="Ion_trans_dom"/>
</dbReference>
<evidence type="ECO:0000256" key="10">
    <source>
        <dbReference type="ARBA" id="ARBA00023170"/>
    </source>
</evidence>
<dbReference type="SMART" id="SM00472">
    <property type="entry name" value="MIR"/>
    <property type="match status" value="3"/>
</dbReference>
<dbReference type="FunFam" id="1.25.10.30:FF:000003">
    <property type="entry name" value="Protein CBR-ITR-1, isoform a"/>
    <property type="match status" value="1"/>
</dbReference>
<evidence type="ECO:0000256" key="11">
    <source>
        <dbReference type="ARBA" id="ARBA00023286"/>
    </source>
</evidence>
<keyword evidence="6 13" id="KW-0256">Endoplasmic reticulum</keyword>
<dbReference type="Gene3D" id="1.10.287.70">
    <property type="match status" value="1"/>
</dbReference>
<dbReference type="GO" id="GO:0005509">
    <property type="term" value="F:calcium ion binding"/>
    <property type="evidence" value="ECO:0007669"/>
    <property type="project" value="TreeGrafter"/>
</dbReference>
<dbReference type="GO" id="GO:0005789">
    <property type="term" value="C:endoplasmic reticulum membrane"/>
    <property type="evidence" value="ECO:0007669"/>
    <property type="project" value="UniProtKB-SubCell"/>
</dbReference>
<dbReference type="PROSITE" id="PS50919">
    <property type="entry name" value="MIR"/>
    <property type="match status" value="2"/>
</dbReference>
<dbReference type="InterPro" id="IPR016093">
    <property type="entry name" value="MIR_motif"/>
</dbReference>
<comment type="domain">
    <text evidence="13">The receptor contains a calcium channel in its C-terminal extremity. Its large N-terminal cytoplasmic region has the ligand-binding site in the N-terminus and modulatory sites in the middle portion immediately upstream of the channel region.</text>
</comment>
<feature type="transmembrane region" description="Helical" evidence="13">
    <location>
        <begin position="2686"/>
        <end position="2706"/>
    </location>
</feature>
<dbReference type="InterPro" id="IPR014821">
    <property type="entry name" value="Ins145_P3_rcpt"/>
</dbReference>
<keyword evidence="7 13" id="KW-1133">Transmembrane helix</keyword>
<keyword evidence="11 13" id="KW-1071">Ligand-gated ion channel</keyword>
<feature type="compositionally biased region" description="Low complexity" evidence="15">
    <location>
        <begin position="1253"/>
        <end position="1266"/>
    </location>
</feature>
<feature type="transmembrane region" description="Helical" evidence="13">
    <location>
        <begin position="2868"/>
        <end position="2890"/>
    </location>
</feature>
<dbReference type="WBParaSite" id="Minc3s00679g15983">
    <property type="protein sequence ID" value="Minc3s00679g15983"/>
    <property type="gene ID" value="Minc3s00679g15983"/>
</dbReference>
<keyword evidence="4 13" id="KW-0812">Transmembrane</keyword>
<evidence type="ECO:0000256" key="7">
    <source>
        <dbReference type="ARBA" id="ARBA00022989"/>
    </source>
</evidence>
<dbReference type="PANTHER" id="PTHR13715">
    <property type="entry name" value="RYANODINE RECEPTOR AND IP3 RECEPTOR"/>
    <property type="match status" value="1"/>
</dbReference>
<keyword evidence="17" id="KW-1185">Reference proteome</keyword>
<keyword evidence="13" id="KW-0109">Calcium transport</keyword>
<feature type="transmembrane region" description="Helical" evidence="13">
    <location>
        <begin position="2819"/>
        <end position="2847"/>
    </location>
</feature>
<keyword evidence="14" id="KW-0175">Coiled coil</keyword>
<organism evidence="17 18">
    <name type="scientific">Meloidogyne incognita</name>
    <name type="common">Southern root-knot nematode worm</name>
    <name type="synonym">Oxyuris incognita</name>
    <dbReference type="NCBI Taxonomy" id="6306"/>
    <lineage>
        <taxon>Eukaryota</taxon>
        <taxon>Metazoa</taxon>
        <taxon>Ecdysozoa</taxon>
        <taxon>Nematoda</taxon>
        <taxon>Chromadorea</taxon>
        <taxon>Rhabditida</taxon>
        <taxon>Tylenchina</taxon>
        <taxon>Tylenchomorpha</taxon>
        <taxon>Tylenchoidea</taxon>
        <taxon>Meloidogynidae</taxon>
        <taxon>Meloidogyninae</taxon>
        <taxon>Meloidogyne</taxon>
        <taxon>Meloidogyne incognita group</taxon>
    </lineage>
</organism>
<dbReference type="Pfam" id="PF02815">
    <property type="entry name" value="MIR"/>
    <property type="match status" value="1"/>
</dbReference>
<dbReference type="InterPro" id="IPR035910">
    <property type="entry name" value="RyR/IP3R_RIH_dom_sf"/>
</dbReference>
<evidence type="ECO:0000256" key="8">
    <source>
        <dbReference type="ARBA" id="ARBA00023065"/>
    </source>
</evidence>
<dbReference type="SUPFAM" id="SSF82109">
    <property type="entry name" value="MIR domain"/>
    <property type="match status" value="2"/>
</dbReference>
<accession>A0A914LTT6</accession>
<comment type="similarity">
    <text evidence="2 13">Belongs to the InsP3 receptor family.</text>
</comment>
<evidence type="ECO:0000256" key="5">
    <source>
        <dbReference type="ARBA" id="ARBA00022737"/>
    </source>
</evidence>
<keyword evidence="13" id="KW-0107">Calcium channel</keyword>
<proteinExistence type="inferred from homology"/>
<evidence type="ECO:0000313" key="17">
    <source>
        <dbReference type="Proteomes" id="UP000887563"/>
    </source>
</evidence>
<evidence type="ECO:0000256" key="15">
    <source>
        <dbReference type="SAM" id="MobiDB-lite"/>
    </source>
</evidence>
<dbReference type="GO" id="GO:0030667">
    <property type="term" value="C:secretory granule membrane"/>
    <property type="evidence" value="ECO:0007669"/>
    <property type="project" value="TreeGrafter"/>
</dbReference>
<evidence type="ECO:0000256" key="13">
    <source>
        <dbReference type="RuleBase" id="RU368044"/>
    </source>
</evidence>
<evidence type="ECO:0000256" key="14">
    <source>
        <dbReference type="SAM" id="Coils"/>
    </source>
</evidence>
<keyword evidence="12 13" id="KW-0407">Ion channel</keyword>
<keyword evidence="10 13" id="KW-0675">Receptor</keyword>
<protein>
    <recommendedName>
        <fullName evidence="13">Inositol 1,4,5-trisphosphate receptor</fullName>
    </recommendedName>
</protein>
<comment type="subcellular location">
    <subcellularLocation>
        <location evidence="1 13">Endoplasmic reticulum membrane</location>
        <topology evidence="1 13">Multi-pass membrane protein</topology>
    </subcellularLocation>
</comment>
<evidence type="ECO:0000256" key="3">
    <source>
        <dbReference type="ARBA" id="ARBA00022448"/>
    </source>
</evidence>
<feature type="transmembrane region" description="Helical" evidence="13">
    <location>
        <begin position="2758"/>
        <end position="2781"/>
    </location>
</feature>
<dbReference type="InterPro" id="IPR015925">
    <property type="entry name" value="Ryanodine_IP3_receptor"/>
</dbReference>
<dbReference type="PANTHER" id="PTHR13715:SF102">
    <property type="entry name" value="INOSITOL 1,4,5-TRISPHOSPHATE RECEPTOR"/>
    <property type="match status" value="1"/>
</dbReference>
<feature type="transmembrane region" description="Helical" evidence="13">
    <location>
        <begin position="2726"/>
        <end position="2746"/>
    </location>
</feature>
<dbReference type="GO" id="GO:0035091">
    <property type="term" value="F:phosphatidylinositol binding"/>
    <property type="evidence" value="ECO:0007669"/>
    <property type="project" value="TreeGrafter"/>
</dbReference>